<evidence type="ECO:0000313" key="8">
    <source>
        <dbReference type="EMBL" id="MFC5298097.1"/>
    </source>
</evidence>
<dbReference type="PROSITE" id="PS51257">
    <property type="entry name" value="PROKAR_LIPOPROTEIN"/>
    <property type="match status" value="1"/>
</dbReference>
<dbReference type="InterPro" id="IPR006665">
    <property type="entry name" value="OmpA-like"/>
</dbReference>
<evidence type="ECO:0000256" key="5">
    <source>
        <dbReference type="SAM" id="MobiDB-lite"/>
    </source>
</evidence>
<accession>A0ABW0FFA9</accession>
<feature type="region of interest" description="Disordered" evidence="5">
    <location>
        <begin position="24"/>
        <end position="44"/>
    </location>
</feature>
<protein>
    <submittedName>
        <fullName evidence="8">OmpA family protein</fullName>
    </submittedName>
</protein>
<dbReference type="Gene3D" id="3.30.1330.60">
    <property type="entry name" value="OmpA-like domain"/>
    <property type="match status" value="1"/>
</dbReference>
<evidence type="ECO:0000256" key="1">
    <source>
        <dbReference type="ARBA" id="ARBA00004442"/>
    </source>
</evidence>
<dbReference type="PRINTS" id="PR01021">
    <property type="entry name" value="OMPADOMAIN"/>
</dbReference>
<evidence type="ECO:0000256" key="2">
    <source>
        <dbReference type="ARBA" id="ARBA00023136"/>
    </source>
</evidence>
<keyword evidence="6" id="KW-0732">Signal</keyword>
<comment type="caution">
    <text evidence="8">The sequence shown here is derived from an EMBL/GenBank/DDBJ whole genome shotgun (WGS) entry which is preliminary data.</text>
</comment>
<dbReference type="PANTHER" id="PTHR30329:SF21">
    <property type="entry name" value="LIPOPROTEIN YIAD-RELATED"/>
    <property type="match status" value="1"/>
</dbReference>
<reference evidence="9" key="1">
    <citation type="journal article" date="2019" name="Int. J. Syst. Evol. Microbiol.">
        <title>The Global Catalogue of Microorganisms (GCM) 10K type strain sequencing project: providing services to taxonomists for standard genome sequencing and annotation.</title>
        <authorList>
            <consortium name="The Broad Institute Genomics Platform"/>
            <consortium name="The Broad Institute Genome Sequencing Center for Infectious Disease"/>
            <person name="Wu L."/>
            <person name="Ma J."/>
        </authorList>
    </citation>
    <scope>NUCLEOTIDE SEQUENCE [LARGE SCALE GENOMIC DNA]</scope>
    <source>
        <strain evidence="9">CGMCC 1.16455</strain>
    </source>
</reference>
<dbReference type="Pfam" id="PF00691">
    <property type="entry name" value="OmpA"/>
    <property type="match status" value="1"/>
</dbReference>
<sequence length="544" mass="56594">MTALRRRTLLAVVLAGGTVTACTEQDDSATDGTGGASDGGGEAADPGAVVAEGSFFLRHTEVAVRVHPIVRSGEHLVLTVDLTAEGDAAEFEDQYVVGGTLTGEVTSAWSDGWGSASGGDTRDFLGVRLVDLAGDQVASTAVDAEGKTVGVRADNGETADSGTQALAGTVQIAFADPGTDALAVYLPKLPLVTDVPVIEAEVPGVEGAEEQLDLAAIEDAPLEPMLLLSQDLAEPLRETREVGTTTVAISSDVLFDSSSSELDEAAKSALDEAARRIESHEPGPVTVIGHTDSVDSDASNLTLSKERAAAVATALEKRLDTSDYELSTDGKGEAEPIASNDTEDGKALNRRVEIVLETPLREEEVTREMPEFEGRAGTAAEGVRFDGSEQWVLRPFDLQLGAARMLEDHLVVTLEVTPRDEDRSGVTGIGQFDDGIGMPTEPDGVSTYTLLASSGAVGVLVGSVLTYPAFHRAGGPAETTRPLTDLSLNTAADGGVPRIIELVFPRDIAGVEAGAEVALQYGTTGPLAFANESTWRMTEVPIGA</sequence>
<dbReference type="Proteomes" id="UP001595937">
    <property type="component" value="Unassembled WGS sequence"/>
</dbReference>
<evidence type="ECO:0000259" key="7">
    <source>
        <dbReference type="PROSITE" id="PS51123"/>
    </source>
</evidence>
<comment type="subcellular location">
    <subcellularLocation>
        <location evidence="1">Cell outer membrane</location>
    </subcellularLocation>
</comment>
<dbReference type="InterPro" id="IPR036737">
    <property type="entry name" value="OmpA-like_sf"/>
</dbReference>
<dbReference type="InterPro" id="IPR050330">
    <property type="entry name" value="Bact_OuterMem_StrucFunc"/>
</dbReference>
<dbReference type="PANTHER" id="PTHR30329">
    <property type="entry name" value="STATOR ELEMENT OF FLAGELLAR MOTOR COMPLEX"/>
    <property type="match status" value="1"/>
</dbReference>
<dbReference type="InterPro" id="IPR006664">
    <property type="entry name" value="OMP_bac"/>
</dbReference>
<organism evidence="8 9">
    <name type="scientific">Brachybacterium tyrofermentans</name>
    <dbReference type="NCBI Taxonomy" id="47848"/>
    <lineage>
        <taxon>Bacteria</taxon>
        <taxon>Bacillati</taxon>
        <taxon>Actinomycetota</taxon>
        <taxon>Actinomycetes</taxon>
        <taxon>Micrococcales</taxon>
        <taxon>Dermabacteraceae</taxon>
        <taxon>Brachybacterium</taxon>
    </lineage>
</organism>
<feature type="domain" description="OmpA-like" evidence="7">
    <location>
        <begin position="242"/>
        <end position="360"/>
    </location>
</feature>
<keyword evidence="2 4" id="KW-0472">Membrane</keyword>
<evidence type="ECO:0000313" key="9">
    <source>
        <dbReference type="Proteomes" id="UP001595937"/>
    </source>
</evidence>
<dbReference type="CDD" id="cd07185">
    <property type="entry name" value="OmpA_C-like"/>
    <property type="match status" value="1"/>
</dbReference>
<keyword evidence="3" id="KW-0998">Cell outer membrane</keyword>
<dbReference type="GeneID" id="303297977"/>
<feature type="signal peptide" evidence="6">
    <location>
        <begin position="1"/>
        <end position="21"/>
    </location>
</feature>
<gene>
    <name evidence="8" type="ORF">ACFPK8_11295</name>
</gene>
<evidence type="ECO:0000256" key="3">
    <source>
        <dbReference type="ARBA" id="ARBA00023237"/>
    </source>
</evidence>
<dbReference type="EMBL" id="JBHSLN010000024">
    <property type="protein sequence ID" value="MFC5298097.1"/>
    <property type="molecule type" value="Genomic_DNA"/>
</dbReference>
<evidence type="ECO:0000256" key="6">
    <source>
        <dbReference type="SAM" id="SignalP"/>
    </source>
</evidence>
<name>A0ABW0FFA9_9MICO</name>
<keyword evidence="9" id="KW-1185">Reference proteome</keyword>
<feature type="chain" id="PRO_5046595984" evidence="6">
    <location>
        <begin position="22"/>
        <end position="544"/>
    </location>
</feature>
<proteinExistence type="predicted"/>
<feature type="compositionally biased region" description="Gly residues" evidence="5">
    <location>
        <begin position="32"/>
        <end position="42"/>
    </location>
</feature>
<evidence type="ECO:0000256" key="4">
    <source>
        <dbReference type="PROSITE-ProRule" id="PRU00473"/>
    </source>
</evidence>
<dbReference type="PROSITE" id="PS51123">
    <property type="entry name" value="OMPA_2"/>
    <property type="match status" value="1"/>
</dbReference>
<dbReference type="RefSeq" id="WP_343924843.1">
    <property type="nucleotide sequence ID" value="NZ_BAAAIR010000043.1"/>
</dbReference>
<dbReference type="SUPFAM" id="SSF103088">
    <property type="entry name" value="OmpA-like"/>
    <property type="match status" value="1"/>
</dbReference>